<dbReference type="OMA" id="ITAYMQQ"/>
<dbReference type="EMBL" id="JAHRHJ020003813">
    <property type="protein sequence ID" value="KAH9289368.1"/>
    <property type="molecule type" value="Genomic_DNA"/>
</dbReference>
<name>A0AA38C450_TAXCH</name>
<evidence type="ECO:0000256" key="1">
    <source>
        <dbReference type="SAM" id="SignalP"/>
    </source>
</evidence>
<accession>A0AA38C450</accession>
<dbReference type="Proteomes" id="UP000824469">
    <property type="component" value="Unassembled WGS sequence"/>
</dbReference>
<dbReference type="CDD" id="cd11577">
    <property type="entry name" value="GH71"/>
    <property type="match status" value="1"/>
</dbReference>
<proteinExistence type="predicted"/>
<comment type="caution">
    <text evidence="2">The sequence shown here is derived from an EMBL/GenBank/DDBJ whole genome shotgun (WGS) entry which is preliminary data.</text>
</comment>
<dbReference type="InterPro" id="IPR005197">
    <property type="entry name" value="Glyco_hydro_71"/>
</dbReference>
<evidence type="ECO:0008006" key="4">
    <source>
        <dbReference type="Google" id="ProtNLM"/>
    </source>
</evidence>
<evidence type="ECO:0000313" key="2">
    <source>
        <dbReference type="EMBL" id="KAH9289368.1"/>
    </source>
</evidence>
<sequence>MKFLVCILIVSSLFNWPRTANAADPRLVFAHYMLYAPDSVDVLKQEIQLAQSKGIDAFALNSNVWQQERADAIYQAAKEVGTSFKIFFSADINKDDNGNLTPDQLVTMLTRYKDHPNQMTYGGKLLFTSWLGSDNAWWAEYGYSSALDGWKAVFNNAGGRDKFFFVPFFPTDGTPGGVQGTLDTFNEIIDGLFAWDTSAWPYFSPDFQNPSDSKDRNYLSACNDKGKTYMASPSPWFFKNIQGFCCTDACNNKDLNNCSCQVKGNYQGPGLWIKKWEQLIQLSPPLVEIVTWNDWVESSYIAPPLSSGASDVAEYTHRAFLELGQHYINWYKSGSAPAIESDSLYMFYYTHSKNVIVAADGCKVALSDELADKLYVTVMLTAPATVELRSGGASQTFDAQQGISTWSIDFQEGQQVAVLKRGDSVVSTLNGSKAISNSNVARYNFNVYSTCTACQ</sequence>
<dbReference type="Gene3D" id="3.20.20.80">
    <property type="entry name" value="Glycosidases"/>
    <property type="match status" value="1"/>
</dbReference>
<dbReference type="GO" id="GO:0051118">
    <property type="term" value="F:glucan endo-1,3-alpha-glucosidase activity"/>
    <property type="evidence" value="ECO:0007669"/>
    <property type="project" value="InterPro"/>
</dbReference>
<organism evidence="2 3">
    <name type="scientific">Taxus chinensis</name>
    <name type="common">Chinese yew</name>
    <name type="synonym">Taxus wallichiana var. chinensis</name>
    <dbReference type="NCBI Taxonomy" id="29808"/>
    <lineage>
        <taxon>Eukaryota</taxon>
        <taxon>Viridiplantae</taxon>
        <taxon>Streptophyta</taxon>
        <taxon>Embryophyta</taxon>
        <taxon>Tracheophyta</taxon>
        <taxon>Spermatophyta</taxon>
        <taxon>Pinopsida</taxon>
        <taxon>Pinidae</taxon>
        <taxon>Conifers II</taxon>
        <taxon>Cupressales</taxon>
        <taxon>Taxaceae</taxon>
        <taxon>Taxus</taxon>
    </lineage>
</organism>
<dbReference type="AlphaFoldDB" id="A0AA38C450"/>
<protein>
    <recommendedName>
        <fullName evidence="4">Glycosyl hydrolase family 71</fullName>
    </recommendedName>
</protein>
<dbReference type="Pfam" id="PF03659">
    <property type="entry name" value="Glyco_hydro_71"/>
    <property type="match status" value="1"/>
</dbReference>
<gene>
    <name evidence="2" type="ORF">KI387_033485</name>
</gene>
<keyword evidence="3" id="KW-1185">Reference proteome</keyword>
<keyword evidence="1" id="KW-0732">Signal</keyword>
<reference evidence="2 3" key="1">
    <citation type="journal article" date="2021" name="Nat. Plants">
        <title>The Taxus genome provides insights into paclitaxel biosynthesis.</title>
        <authorList>
            <person name="Xiong X."/>
            <person name="Gou J."/>
            <person name="Liao Q."/>
            <person name="Li Y."/>
            <person name="Zhou Q."/>
            <person name="Bi G."/>
            <person name="Li C."/>
            <person name="Du R."/>
            <person name="Wang X."/>
            <person name="Sun T."/>
            <person name="Guo L."/>
            <person name="Liang H."/>
            <person name="Lu P."/>
            <person name="Wu Y."/>
            <person name="Zhang Z."/>
            <person name="Ro D.K."/>
            <person name="Shang Y."/>
            <person name="Huang S."/>
            <person name="Yan J."/>
        </authorList>
    </citation>
    <scope>NUCLEOTIDE SEQUENCE [LARGE SCALE GENOMIC DNA]</scope>
    <source>
        <strain evidence="2">Ta-2019</strain>
    </source>
</reference>
<feature type="signal peptide" evidence="1">
    <location>
        <begin position="1"/>
        <end position="22"/>
    </location>
</feature>
<evidence type="ECO:0000313" key="3">
    <source>
        <dbReference type="Proteomes" id="UP000824469"/>
    </source>
</evidence>
<feature type="chain" id="PRO_5041249560" description="Glycosyl hydrolase family 71" evidence="1">
    <location>
        <begin position="23"/>
        <end position="455"/>
    </location>
</feature>